<dbReference type="PIRSF" id="PIRSF018266">
    <property type="entry name" value="FecR"/>
    <property type="match status" value="1"/>
</dbReference>
<gene>
    <name evidence="4" type="ORF">SAMN06265377_1177</name>
</gene>
<dbReference type="Proteomes" id="UP000219048">
    <property type="component" value="Unassembled WGS sequence"/>
</dbReference>
<feature type="domain" description="FecR protein" evidence="2">
    <location>
        <begin position="111"/>
        <end position="206"/>
    </location>
</feature>
<dbReference type="RefSeq" id="WP_097044873.1">
    <property type="nucleotide sequence ID" value="NZ_OBEH01000002.1"/>
</dbReference>
<dbReference type="Gene3D" id="2.60.120.1440">
    <property type="match status" value="1"/>
</dbReference>
<keyword evidence="5" id="KW-1185">Reference proteome</keyword>
<dbReference type="Pfam" id="PF04773">
    <property type="entry name" value="FecR"/>
    <property type="match status" value="1"/>
</dbReference>
<name>A0A285MQB2_9FLAO</name>
<accession>A0A285MQB2</accession>
<dbReference type="PANTHER" id="PTHR30273:SF2">
    <property type="entry name" value="PROTEIN FECR"/>
    <property type="match status" value="1"/>
</dbReference>
<evidence type="ECO:0000256" key="1">
    <source>
        <dbReference type="SAM" id="Phobius"/>
    </source>
</evidence>
<dbReference type="Gene3D" id="3.55.50.30">
    <property type="match status" value="1"/>
</dbReference>
<keyword evidence="1" id="KW-0812">Transmembrane</keyword>
<dbReference type="OrthoDB" id="1097132at2"/>
<keyword evidence="1" id="KW-1133">Transmembrane helix</keyword>
<dbReference type="AlphaFoldDB" id="A0A285MQB2"/>
<dbReference type="FunFam" id="2.60.120.1440:FF:000001">
    <property type="entry name" value="Putative anti-sigma factor"/>
    <property type="match status" value="1"/>
</dbReference>
<reference evidence="5" key="1">
    <citation type="submission" date="2017-09" db="EMBL/GenBank/DDBJ databases">
        <authorList>
            <person name="Varghese N."/>
            <person name="Submissions S."/>
        </authorList>
    </citation>
    <scope>NUCLEOTIDE SEQUENCE [LARGE SCALE GENOMIC DNA]</scope>
    <source>
        <strain evidence="5">DSM 25885</strain>
    </source>
</reference>
<dbReference type="Pfam" id="PF16344">
    <property type="entry name" value="FecR_C"/>
    <property type="match status" value="1"/>
</dbReference>
<dbReference type="InterPro" id="IPR012373">
    <property type="entry name" value="Ferrdict_sens_TM"/>
</dbReference>
<dbReference type="InterPro" id="IPR032508">
    <property type="entry name" value="FecR_C"/>
</dbReference>
<sequence length="327" mass="37362">MSKETIEELLGDDIDPKKKKQLVNWLFKHPEHLETYALLKAKKVAKSMGAKTMDKKELDEGFNKILRRIKRKSILRKSGVAAAIAILMTLSVNLYFENQSFFPNTSDLVHVSTTIGEKKNIILPDGTQVTLNANSQLEYPEIFNDSLREISLNGEAYFKVIRNEHKPLLVNTNSPIKIRVLGTVFNIKSYPEEKHVRTTLVSGKVEVIKQNDNGEVLVLQPSEQATYHKESEQINVETVQSENVISWKQDRLIFDDTPLSQVILDLERKFKVKFKVDSPELLDYKYTGTFSTIALEDVLKLLSISSPINYRLADNIITLTKKENEIK</sequence>
<proteinExistence type="predicted"/>
<dbReference type="PANTHER" id="PTHR30273">
    <property type="entry name" value="PERIPLASMIC SIGNAL SENSOR AND SIGMA FACTOR ACTIVATOR FECR-RELATED"/>
    <property type="match status" value="1"/>
</dbReference>
<evidence type="ECO:0000259" key="3">
    <source>
        <dbReference type="Pfam" id="PF16344"/>
    </source>
</evidence>
<organism evidence="4 5">
    <name type="scientific">Flagellimonas pacifica</name>
    <dbReference type="NCBI Taxonomy" id="1247520"/>
    <lineage>
        <taxon>Bacteria</taxon>
        <taxon>Pseudomonadati</taxon>
        <taxon>Bacteroidota</taxon>
        <taxon>Flavobacteriia</taxon>
        <taxon>Flavobacteriales</taxon>
        <taxon>Flavobacteriaceae</taxon>
        <taxon>Flagellimonas</taxon>
    </lineage>
</organism>
<dbReference type="GO" id="GO:0016989">
    <property type="term" value="F:sigma factor antagonist activity"/>
    <property type="evidence" value="ECO:0007669"/>
    <property type="project" value="TreeGrafter"/>
</dbReference>
<evidence type="ECO:0000313" key="4">
    <source>
        <dbReference type="EMBL" id="SNY99372.1"/>
    </source>
</evidence>
<evidence type="ECO:0000313" key="5">
    <source>
        <dbReference type="Proteomes" id="UP000219048"/>
    </source>
</evidence>
<evidence type="ECO:0000259" key="2">
    <source>
        <dbReference type="Pfam" id="PF04773"/>
    </source>
</evidence>
<feature type="transmembrane region" description="Helical" evidence="1">
    <location>
        <begin position="74"/>
        <end position="96"/>
    </location>
</feature>
<keyword evidence="1" id="KW-0472">Membrane</keyword>
<feature type="domain" description="Protein FecR C-terminal" evidence="3">
    <location>
        <begin position="251"/>
        <end position="318"/>
    </location>
</feature>
<protein>
    <submittedName>
        <fullName evidence="4">FecR family protein</fullName>
    </submittedName>
</protein>
<dbReference type="EMBL" id="OBEH01000002">
    <property type="protein sequence ID" value="SNY99372.1"/>
    <property type="molecule type" value="Genomic_DNA"/>
</dbReference>
<dbReference type="InterPro" id="IPR006860">
    <property type="entry name" value="FecR"/>
</dbReference>